<feature type="binding site" evidence="4">
    <location>
        <position position="41"/>
    </location>
    <ligand>
        <name>a divalent metal cation</name>
        <dbReference type="ChEBI" id="CHEBI:60240"/>
    </ligand>
</feature>
<comment type="cofactor">
    <cofactor evidence="4">
        <name>a divalent metal cation</name>
        <dbReference type="ChEBI" id="CHEBI:60240"/>
    </cofactor>
    <text evidence="4">Binds 1 divalent metal cation per subunit.</text>
</comment>
<dbReference type="Proteomes" id="UP000270581">
    <property type="component" value="Unassembled WGS sequence"/>
</dbReference>
<dbReference type="GO" id="GO:0005737">
    <property type="term" value="C:cytoplasm"/>
    <property type="evidence" value="ECO:0007669"/>
    <property type="project" value="UniProtKB-SubCell"/>
</dbReference>
<gene>
    <name evidence="4" type="primary">surE</name>
    <name evidence="6" type="ORF">Nmn1133_06565</name>
</gene>
<keyword evidence="7" id="KW-1185">Reference proteome</keyword>
<feature type="binding site" evidence="4">
    <location>
        <position position="89"/>
    </location>
    <ligand>
        <name>a divalent metal cation</name>
        <dbReference type="ChEBI" id="CHEBI:60240"/>
    </ligand>
</feature>
<comment type="subcellular location">
    <subcellularLocation>
        <location evidence="4">Cytoplasm</location>
    </subcellularLocation>
</comment>
<dbReference type="PANTHER" id="PTHR30457:SF0">
    <property type="entry name" value="PHOSPHATASE, PUTATIVE (AFU_ORTHOLOGUE AFUA_4G01070)-RELATED"/>
    <property type="match status" value="1"/>
</dbReference>
<comment type="catalytic activity">
    <reaction evidence="4">
        <text>a ribonucleoside 5'-phosphate + H2O = a ribonucleoside + phosphate</text>
        <dbReference type="Rhea" id="RHEA:12484"/>
        <dbReference type="ChEBI" id="CHEBI:15377"/>
        <dbReference type="ChEBI" id="CHEBI:18254"/>
        <dbReference type="ChEBI" id="CHEBI:43474"/>
        <dbReference type="ChEBI" id="CHEBI:58043"/>
        <dbReference type="EC" id="3.1.3.5"/>
    </reaction>
</comment>
<dbReference type="EMBL" id="RJJC01000001">
    <property type="protein sequence ID" value="RNJ26360.1"/>
    <property type="molecule type" value="Genomic_DNA"/>
</dbReference>
<feature type="domain" description="Survival protein SurE-like phosphatase/nucleotidase" evidence="5">
    <location>
        <begin position="3"/>
        <end position="190"/>
    </location>
</feature>
<accession>A0AAJ4UVY2</accession>
<keyword evidence="4" id="KW-0547">Nucleotide-binding</keyword>
<dbReference type="SUPFAM" id="SSF64167">
    <property type="entry name" value="SurE-like"/>
    <property type="match status" value="1"/>
</dbReference>
<comment type="function">
    <text evidence="4">Nucleotidase that shows phosphatase activity on nucleoside 5'-monophosphates.</text>
</comment>
<dbReference type="Gene3D" id="3.40.1210.10">
    <property type="entry name" value="Survival protein SurE-like phosphatase/nucleotidase"/>
    <property type="match status" value="1"/>
</dbReference>
<dbReference type="GO" id="GO:0046872">
    <property type="term" value="F:metal ion binding"/>
    <property type="evidence" value="ECO:0007669"/>
    <property type="project" value="UniProtKB-UniRule"/>
</dbReference>
<dbReference type="Pfam" id="PF01975">
    <property type="entry name" value="SurE"/>
    <property type="match status" value="1"/>
</dbReference>
<dbReference type="EC" id="3.1.3.5" evidence="4"/>
<evidence type="ECO:0000313" key="7">
    <source>
        <dbReference type="Proteomes" id="UP000270581"/>
    </source>
</evidence>
<evidence type="ECO:0000256" key="4">
    <source>
        <dbReference type="HAMAP-Rule" id="MF_00060"/>
    </source>
</evidence>
<keyword evidence="4" id="KW-0963">Cytoplasm</keyword>
<dbReference type="InterPro" id="IPR036523">
    <property type="entry name" value="SurE-like_sf"/>
</dbReference>
<sequence>MDVLLTNDDGIDAAGLGVLYRTLDAMDDVTVTAVAPVDDQSAVGRALNHEVDIRTHEYGYAVEGTPTDCVVAALGALDIDPDIVVSGCNRGANLGEYVLGRSGTVSAAVEAAFFDVPAIAVSLYVPLSEDFVFAETETPASAYALAADTTEYLVANTLDSGVFEHADYLNVNCPVAEQAPTEMVVTRPSHTYDMDAERDGDTIHIKDRIWKRMADGDIPDAEGTDRRTVVDGKVSVSPLTAPHTTEFHPGLDALAAEFDG</sequence>
<name>A0AAJ4UVY2_9EURY</name>
<comment type="similarity">
    <text evidence="1 4">Belongs to the SurE nucleotidase family.</text>
</comment>
<proteinExistence type="inferred from homology"/>
<feature type="binding site" evidence="4">
    <location>
        <position position="8"/>
    </location>
    <ligand>
        <name>a divalent metal cation</name>
        <dbReference type="ChEBI" id="CHEBI:60240"/>
    </ligand>
</feature>
<evidence type="ECO:0000256" key="3">
    <source>
        <dbReference type="ARBA" id="ARBA00022801"/>
    </source>
</evidence>
<keyword evidence="2 4" id="KW-0479">Metal-binding</keyword>
<dbReference type="HAMAP" id="MF_00060">
    <property type="entry name" value="SurE"/>
    <property type="match status" value="1"/>
</dbReference>
<dbReference type="InterPro" id="IPR030048">
    <property type="entry name" value="SurE"/>
</dbReference>
<evidence type="ECO:0000256" key="2">
    <source>
        <dbReference type="ARBA" id="ARBA00022723"/>
    </source>
</evidence>
<organism evidence="6 7">
    <name type="scientific">Halosegnis longus</name>
    <dbReference type="NCBI Taxonomy" id="2216012"/>
    <lineage>
        <taxon>Archaea</taxon>
        <taxon>Methanobacteriati</taxon>
        <taxon>Methanobacteriota</taxon>
        <taxon>Stenosarchaea group</taxon>
        <taxon>Halobacteria</taxon>
        <taxon>Halobacteriales</taxon>
        <taxon>Natronomonadaceae</taxon>
        <taxon>Halosegnis</taxon>
    </lineage>
</organism>
<dbReference type="PANTHER" id="PTHR30457">
    <property type="entry name" value="5'-NUCLEOTIDASE SURE"/>
    <property type="match status" value="1"/>
</dbReference>
<protein>
    <recommendedName>
        <fullName evidence="4">5'-nucleotidase SurE</fullName>
        <ecNumber evidence="4">3.1.3.5</ecNumber>
    </recommendedName>
    <alternativeName>
        <fullName evidence="4">Nucleoside 5'-monophosphate phosphohydrolase</fullName>
    </alternativeName>
</protein>
<dbReference type="RefSeq" id="WP_123124048.1">
    <property type="nucleotide sequence ID" value="NZ_QKNW01000001.1"/>
</dbReference>
<evidence type="ECO:0000313" key="6">
    <source>
        <dbReference type="EMBL" id="RNJ26360.1"/>
    </source>
</evidence>
<dbReference type="GO" id="GO:0008253">
    <property type="term" value="F:5'-nucleotidase activity"/>
    <property type="evidence" value="ECO:0007669"/>
    <property type="project" value="UniProtKB-UniRule"/>
</dbReference>
<keyword evidence="3 4" id="KW-0378">Hydrolase</keyword>
<evidence type="ECO:0000256" key="1">
    <source>
        <dbReference type="ARBA" id="ARBA00011062"/>
    </source>
</evidence>
<dbReference type="AlphaFoldDB" id="A0AAJ4UVY2"/>
<dbReference type="GO" id="GO:0000166">
    <property type="term" value="F:nucleotide binding"/>
    <property type="evidence" value="ECO:0007669"/>
    <property type="project" value="UniProtKB-KW"/>
</dbReference>
<feature type="binding site" evidence="4">
    <location>
        <position position="9"/>
    </location>
    <ligand>
        <name>a divalent metal cation</name>
        <dbReference type="ChEBI" id="CHEBI:60240"/>
    </ligand>
</feature>
<comment type="caution">
    <text evidence="6">The sequence shown here is derived from an EMBL/GenBank/DDBJ whole genome shotgun (WGS) entry which is preliminary data.</text>
</comment>
<dbReference type="InterPro" id="IPR002828">
    <property type="entry name" value="SurE-like_Pase/nucleotidase"/>
</dbReference>
<reference evidence="6 7" key="1">
    <citation type="submission" date="2018-11" db="EMBL/GenBank/DDBJ databases">
        <title>Genome sequences of Natronomonas sp. CBA1133.</title>
        <authorList>
            <person name="Roh S.W."/>
            <person name="Cha I.-T."/>
        </authorList>
    </citation>
    <scope>NUCLEOTIDE SEQUENCE [LARGE SCALE GENOMIC DNA]</scope>
    <source>
        <strain evidence="6 7">CBA1133</strain>
    </source>
</reference>
<evidence type="ECO:0000259" key="5">
    <source>
        <dbReference type="Pfam" id="PF01975"/>
    </source>
</evidence>